<dbReference type="Proteomes" id="UP000694918">
    <property type="component" value="Unplaced"/>
</dbReference>
<feature type="signal peptide" evidence="8">
    <location>
        <begin position="1"/>
        <end position="17"/>
    </location>
</feature>
<accession>A0AAJ6SZP5</accession>
<evidence type="ECO:0000256" key="7">
    <source>
        <dbReference type="ARBA" id="ARBA00023098"/>
    </source>
</evidence>
<evidence type="ECO:0000256" key="1">
    <source>
        <dbReference type="ARBA" id="ARBA00004613"/>
    </source>
</evidence>
<evidence type="ECO:0000256" key="4">
    <source>
        <dbReference type="ARBA" id="ARBA00022729"/>
    </source>
</evidence>
<dbReference type="GO" id="GO:0005576">
    <property type="term" value="C:extracellular region"/>
    <property type="evidence" value="ECO:0007669"/>
    <property type="project" value="UniProtKB-SubCell"/>
</dbReference>
<dbReference type="PANTHER" id="PTHR45650">
    <property type="entry name" value="GDSL-LIKE LIPASE/ACYLHYDROLASE-RELATED"/>
    <property type="match status" value="1"/>
</dbReference>
<comment type="similarity">
    <text evidence="2">Belongs to the 'GDSL' lipolytic enzyme family.</text>
</comment>
<dbReference type="InterPro" id="IPR051238">
    <property type="entry name" value="GDSL_esterase/lipase"/>
</dbReference>
<protein>
    <submittedName>
        <fullName evidence="10">GDSL esterase/lipase At5g37690</fullName>
    </submittedName>
</protein>
<keyword evidence="9" id="KW-1185">Reference proteome</keyword>
<keyword evidence="4 8" id="KW-0732">Signal</keyword>
<organism evidence="9 10">
    <name type="scientific">Populus euphratica</name>
    <name type="common">Euphrates poplar</name>
    <dbReference type="NCBI Taxonomy" id="75702"/>
    <lineage>
        <taxon>Eukaryota</taxon>
        <taxon>Viridiplantae</taxon>
        <taxon>Streptophyta</taxon>
        <taxon>Embryophyta</taxon>
        <taxon>Tracheophyta</taxon>
        <taxon>Spermatophyta</taxon>
        <taxon>Magnoliopsida</taxon>
        <taxon>eudicotyledons</taxon>
        <taxon>Gunneridae</taxon>
        <taxon>Pentapetalae</taxon>
        <taxon>rosids</taxon>
        <taxon>fabids</taxon>
        <taxon>Malpighiales</taxon>
        <taxon>Salicaceae</taxon>
        <taxon>Saliceae</taxon>
        <taxon>Populus</taxon>
    </lineage>
</organism>
<comment type="subcellular location">
    <subcellularLocation>
        <location evidence="1">Secreted</location>
    </subcellularLocation>
</comment>
<evidence type="ECO:0000256" key="2">
    <source>
        <dbReference type="ARBA" id="ARBA00008668"/>
    </source>
</evidence>
<gene>
    <name evidence="10" type="primary">LOC105108809</name>
</gene>
<evidence type="ECO:0000256" key="6">
    <source>
        <dbReference type="ARBA" id="ARBA00022963"/>
    </source>
</evidence>
<dbReference type="InterPro" id="IPR036514">
    <property type="entry name" value="SGNH_hydro_sf"/>
</dbReference>
<evidence type="ECO:0000256" key="3">
    <source>
        <dbReference type="ARBA" id="ARBA00022525"/>
    </source>
</evidence>
<keyword evidence="7" id="KW-0443">Lipid metabolism</keyword>
<evidence type="ECO:0000256" key="8">
    <source>
        <dbReference type="SAM" id="SignalP"/>
    </source>
</evidence>
<evidence type="ECO:0000313" key="9">
    <source>
        <dbReference type="Proteomes" id="UP000694918"/>
    </source>
</evidence>
<dbReference type="GeneID" id="105108809"/>
<dbReference type="InterPro" id="IPR035669">
    <property type="entry name" value="SGNH_plant_lipase-like"/>
</dbReference>
<evidence type="ECO:0000313" key="10">
    <source>
        <dbReference type="RefSeq" id="XP_011001569.1"/>
    </source>
</evidence>
<dbReference type="Gene3D" id="3.40.50.1110">
    <property type="entry name" value="SGNH hydrolase"/>
    <property type="match status" value="1"/>
</dbReference>
<reference evidence="10" key="1">
    <citation type="submission" date="2025-08" db="UniProtKB">
        <authorList>
            <consortium name="RefSeq"/>
        </authorList>
    </citation>
    <scope>IDENTIFICATION</scope>
</reference>
<sequence length="355" mass="38693">MAILGLALAAFILAAKATTLASAASLVTYIFGDSLTEVGNNKYLQYSLARSDYPWYGIDFSGGQATGRFTNGRTIGDIISAKLGIPSPPPYLSLSKNDDALLTGVNYASGGAGILNETGLYFIQRLSFDDQIECFKKTKESIKAKIGEDAANRLCNKAMYFIGLGSNDYVNNYLQPFLADGQQYTPDEFVELLISTLDKQLSMLYQLGARKVVFHGLGPLGCIPSQRVKSKTGRCLKRVNEYVLEFNSRVKKLIATLNQRFPNAKLAFADTYGDVLDLIDNPTAYGFKISNTSCCNVDTTIGGLCLPNSKLCSNRKDYVFWDAFHPSDAANAILAEKFFSTLFSGPPSMAPTPSH</sequence>
<name>A0AAJ6SZP5_POPEU</name>
<dbReference type="InterPro" id="IPR001087">
    <property type="entry name" value="GDSL"/>
</dbReference>
<dbReference type="GO" id="GO:0016788">
    <property type="term" value="F:hydrolase activity, acting on ester bonds"/>
    <property type="evidence" value="ECO:0007669"/>
    <property type="project" value="InterPro"/>
</dbReference>
<dbReference type="PANTHER" id="PTHR45650:SF16">
    <property type="entry name" value="OS02G0732800 PROTEIN"/>
    <property type="match status" value="1"/>
</dbReference>
<dbReference type="GO" id="GO:0016042">
    <property type="term" value="P:lipid catabolic process"/>
    <property type="evidence" value="ECO:0007669"/>
    <property type="project" value="UniProtKB-KW"/>
</dbReference>
<dbReference type="RefSeq" id="XP_011001569.1">
    <property type="nucleotide sequence ID" value="XM_011003267.1"/>
</dbReference>
<dbReference type="SUPFAM" id="SSF52266">
    <property type="entry name" value="SGNH hydrolase"/>
    <property type="match status" value="1"/>
</dbReference>
<keyword evidence="3" id="KW-0964">Secreted</keyword>
<proteinExistence type="inferred from homology"/>
<keyword evidence="5" id="KW-0378">Hydrolase</keyword>
<dbReference type="KEGG" id="peu:105108809"/>
<dbReference type="Pfam" id="PF00657">
    <property type="entry name" value="Lipase_GDSL"/>
    <property type="match status" value="1"/>
</dbReference>
<dbReference type="AlphaFoldDB" id="A0AAJ6SZP5"/>
<keyword evidence="6" id="KW-0442">Lipid degradation</keyword>
<feature type="chain" id="PRO_5042543005" evidence="8">
    <location>
        <begin position="18"/>
        <end position="355"/>
    </location>
</feature>
<dbReference type="CDD" id="cd01837">
    <property type="entry name" value="SGNH_plant_lipase_like"/>
    <property type="match status" value="1"/>
</dbReference>
<evidence type="ECO:0000256" key="5">
    <source>
        <dbReference type="ARBA" id="ARBA00022801"/>
    </source>
</evidence>